<evidence type="ECO:0000256" key="6">
    <source>
        <dbReference type="ARBA" id="ARBA00023229"/>
    </source>
</evidence>
<dbReference type="InterPro" id="IPR001228">
    <property type="entry name" value="IspD"/>
</dbReference>
<keyword evidence="4 7" id="KW-0808">Transferase</keyword>
<evidence type="ECO:0000313" key="8">
    <source>
        <dbReference type="EMBL" id="MBD8079099.1"/>
    </source>
</evidence>
<comment type="similarity">
    <text evidence="3 7">Belongs to the IspD/TarI cytidylyltransferase family. IspD subfamily.</text>
</comment>
<dbReference type="AlphaFoldDB" id="A0A927G9P3"/>
<dbReference type="PROSITE" id="PS01295">
    <property type="entry name" value="ISPD"/>
    <property type="match status" value="1"/>
</dbReference>
<evidence type="ECO:0000256" key="2">
    <source>
        <dbReference type="ARBA" id="ARBA00004787"/>
    </source>
</evidence>
<comment type="function">
    <text evidence="7">Catalyzes the formation of 4-diphosphocytidyl-2-C-methyl-D-erythritol from CTP and 2-C-methyl-D-erythritol 4-phosphate (MEP).</text>
</comment>
<dbReference type="PANTHER" id="PTHR32125">
    <property type="entry name" value="2-C-METHYL-D-ERYTHRITOL 4-PHOSPHATE CYTIDYLYLTRANSFERASE, CHLOROPLASTIC"/>
    <property type="match status" value="1"/>
</dbReference>
<dbReference type="InterPro" id="IPR050088">
    <property type="entry name" value="IspD/TarI_cytidylyltransf_bact"/>
</dbReference>
<dbReference type="EMBL" id="JACYHB010000005">
    <property type="protein sequence ID" value="MBD8079099.1"/>
    <property type="molecule type" value="Genomic_DNA"/>
</dbReference>
<evidence type="ECO:0000313" key="9">
    <source>
        <dbReference type="Proteomes" id="UP000610846"/>
    </source>
</evidence>
<feature type="site" description="Positions MEP for the nucleophilic attack" evidence="7">
    <location>
        <position position="171"/>
    </location>
</feature>
<dbReference type="HAMAP" id="MF_00108">
    <property type="entry name" value="IspD"/>
    <property type="match status" value="1"/>
</dbReference>
<protein>
    <recommendedName>
        <fullName evidence="7">2-C-methyl-D-erythritol 4-phosphate cytidylyltransferase</fullName>
        <ecNumber evidence="7">2.7.7.60</ecNumber>
    </recommendedName>
    <alternativeName>
        <fullName evidence="7">4-diphosphocytidyl-2C-methyl-D-erythritol synthase</fullName>
    </alternativeName>
    <alternativeName>
        <fullName evidence="7">MEP cytidylyltransferase</fullName>
        <shortName evidence="7">MCT</shortName>
    </alternativeName>
</protein>
<evidence type="ECO:0000256" key="4">
    <source>
        <dbReference type="ARBA" id="ARBA00022679"/>
    </source>
</evidence>
<dbReference type="Gene3D" id="3.90.550.10">
    <property type="entry name" value="Spore Coat Polysaccharide Biosynthesis Protein SpsA, Chain A"/>
    <property type="match status" value="1"/>
</dbReference>
<dbReference type="GO" id="GO:0050518">
    <property type="term" value="F:2-C-methyl-D-erythritol 4-phosphate cytidylyltransferase activity"/>
    <property type="evidence" value="ECO:0007669"/>
    <property type="project" value="UniProtKB-UniRule"/>
</dbReference>
<keyword evidence="9" id="KW-1185">Reference proteome</keyword>
<dbReference type="PANTHER" id="PTHR32125:SF4">
    <property type="entry name" value="2-C-METHYL-D-ERYTHRITOL 4-PHOSPHATE CYTIDYLYLTRANSFERASE, CHLOROPLASTIC"/>
    <property type="match status" value="1"/>
</dbReference>
<dbReference type="SUPFAM" id="SSF53448">
    <property type="entry name" value="Nucleotide-diphospho-sugar transferases"/>
    <property type="match status" value="1"/>
</dbReference>
<comment type="caution">
    <text evidence="8">The sequence shown here is derived from an EMBL/GenBank/DDBJ whole genome shotgun (WGS) entry which is preliminary data.</text>
</comment>
<evidence type="ECO:0000256" key="1">
    <source>
        <dbReference type="ARBA" id="ARBA00001282"/>
    </source>
</evidence>
<comment type="catalytic activity">
    <reaction evidence="1 7">
        <text>2-C-methyl-D-erythritol 4-phosphate + CTP + H(+) = 4-CDP-2-C-methyl-D-erythritol + diphosphate</text>
        <dbReference type="Rhea" id="RHEA:13429"/>
        <dbReference type="ChEBI" id="CHEBI:15378"/>
        <dbReference type="ChEBI" id="CHEBI:33019"/>
        <dbReference type="ChEBI" id="CHEBI:37563"/>
        <dbReference type="ChEBI" id="CHEBI:57823"/>
        <dbReference type="ChEBI" id="CHEBI:58262"/>
        <dbReference type="EC" id="2.7.7.60"/>
    </reaction>
</comment>
<dbReference type="Proteomes" id="UP000610846">
    <property type="component" value="Unassembled WGS sequence"/>
</dbReference>
<dbReference type="Pfam" id="PF01128">
    <property type="entry name" value="IspD"/>
    <property type="match status" value="1"/>
</dbReference>
<reference evidence="8" key="2">
    <citation type="submission" date="2020-09" db="EMBL/GenBank/DDBJ databases">
        <authorList>
            <person name="Yu Y."/>
        </authorList>
    </citation>
    <scope>NUCLEOTIDE SEQUENCE</scope>
    <source>
        <strain evidence="8">KCTC 49039</strain>
    </source>
</reference>
<feature type="site" description="Positions MEP for the nucleophilic attack" evidence="7">
    <location>
        <position position="231"/>
    </location>
</feature>
<comment type="pathway">
    <text evidence="2 7">Isoprenoid biosynthesis; isopentenyl diphosphate biosynthesis via DXP pathway; isopentenyl diphosphate from 1-deoxy-D-xylulose 5-phosphate: step 2/6.</text>
</comment>
<dbReference type="CDD" id="cd02516">
    <property type="entry name" value="CDP-ME_synthetase"/>
    <property type="match status" value="1"/>
</dbReference>
<reference evidence="8" key="1">
    <citation type="journal article" date="2018" name="Curr. Microbiol.">
        <title>Cellulosimicrobium arenosum sp. nov., Isolated from Marine Sediment Sand.</title>
        <authorList>
            <person name="Oh M."/>
            <person name="Kim J.H."/>
            <person name="Yoon J.H."/>
            <person name="Schumann P."/>
            <person name="Kim W."/>
        </authorList>
    </citation>
    <scope>NUCLEOTIDE SEQUENCE</scope>
    <source>
        <strain evidence="8">KCTC 49039</strain>
    </source>
</reference>
<proteinExistence type="inferred from homology"/>
<evidence type="ECO:0000256" key="7">
    <source>
        <dbReference type="HAMAP-Rule" id="MF_00108"/>
    </source>
</evidence>
<dbReference type="InterPro" id="IPR018294">
    <property type="entry name" value="ISPD_synthase_CS"/>
</dbReference>
<dbReference type="EC" id="2.7.7.60" evidence="7"/>
<dbReference type="GO" id="GO:0019288">
    <property type="term" value="P:isopentenyl diphosphate biosynthetic process, methylerythritol 4-phosphate pathway"/>
    <property type="evidence" value="ECO:0007669"/>
    <property type="project" value="UniProtKB-UniRule"/>
</dbReference>
<keyword evidence="6 7" id="KW-0414">Isoprene biosynthesis</keyword>
<accession>A0A927G9P3</accession>
<dbReference type="NCBIfam" id="TIGR00453">
    <property type="entry name" value="ispD"/>
    <property type="match status" value="1"/>
</dbReference>
<dbReference type="InterPro" id="IPR034683">
    <property type="entry name" value="IspD/TarI"/>
</dbReference>
<dbReference type="RefSeq" id="WP_191828675.1">
    <property type="nucleotide sequence ID" value="NZ_JACYHB010000005.1"/>
</dbReference>
<dbReference type="InterPro" id="IPR029044">
    <property type="entry name" value="Nucleotide-diphossugar_trans"/>
</dbReference>
<dbReference type="FunFam" id="3.90.550.10:FF:000003">
    <property type="entry name" value="2-C-methyl-D-erythritol 4-phosphate cytidylyltransferase"/>
    <property type="match status" value="1"/>
</dbReference>
<feature type="site" description="Transition state stabilizer" evidence="7">
    <location>
        <position position="22"/>
    </location>
</feature>
<gene>
    <name evidence="7 8" type="primary">ispD</name>
    <name evidence="8" type="ORF">IF651_08540</name>
</gene>
<organism evidence="8 9">
    <name type="scientific">Cellulosimicrobium arenosum</name>
    <dbReference type="NCBI Taxonomy" id="2708133"/>
    <lineage>
        <taxon>Bacteria</taxon>
        <taxon>Bacillati</taxon>
        <taxon>Actinomycetota</taxon>
        <taxon>Actinomycetes</taxon>
        <taxon>Micrococcales</taxon>
        <taxon>Promicromonosporaceae</taxon>
        <taxon>Cellulosimicrobium</taxon>
    </lineage>
</organism>
<name>A0A927G9P3_9MICO</name>
<keyword evidence="5 7" id="KW-0548">Nucleotidyltransferase</keyword>
<feature type="site" description="Transition state stabilizer" evidence="7">
    <location>
        <position position="15"/>
    </location>
</feature>
<sequence>MSTLAVLTAAGSGARLGHAVPKALVELGGVPLLVHAAQRLCASGVVDALVVTAPPGHVDEVARLVRAAPGIDLPVHVVDGGPTRQASVAAGLRAGLDDRGLVPPAAGEIDVVLVHDAARPLAPTDLVRRVEQAVRAGYRAVVPGLVVTDTVKRVVPAPGGGIDEVAETVDRASLRAVQTPQGFDRDLLERAHAAAAAGGADESSAATDDAGLVEALGETVHVVAGSSAAAKITTGHDLRVAALTLEETA</sequence>
<evidence type="ECO:0000256" key="5">
    <source>
        <dbReference type="ARBA" id="ARBA00022695"/>
    </source>
</evidence>
<evidence type="ECO:0000256" key="3">
    <source>
        <dbReference type="ARBA" id="ARBA00009789"/>
    </source>
</evidence>